<dbReference type="GO" id="GO:0003677">
    <property type="term" value="F:DNA binding"/>
    <property type="evidence" value="ECO:0007669"/>
    <property type="project" value="UniProtKB-KW"/>
</dbReference>
<dbReference type="Proteomes" id="UP000657075">
    <property type="component" value="Unassembled WGS sequence"/>
</dbReference>
<dbReference type="PANTHER" id="PTHR34075:SF4">
    <property type="entry name" value="DUF35 DOMAIN-CONTAINING PROTEIN"/>
    <property type="match status" value="1"/>
</dbReference>
<dbReference type="Gene3D" id="6.10.30.10">
    <property type="match status" value="1"/>
</dbReference>
<dbReference type="EMBL" id="AP026830">
    <property type="protein sequence ID" value="BDR92608.1"/>
    <property type="molecule type" value="Genomic_DNA"/>
</dbReference>
<sequence>MSFEKINVNRDIKHWLHVIEQGYRYTAGPIGTKFLEGVKAGKLLAGKCPVCGRLLIPPKAFCQYDFAEIRELVEIAPVGVVRTYTVVYEDSYGNKLPKPVVMGFIEFPGVTGGLVHYIINVEPSNVRVGLKVRPVFKSVNERRGSITDILGFEPV</sequence>
<evidence type="ECO:0000313" key="6">
    <source>
        <dbReference type="Proteomes" id="UP001060771"/>
    </source>
</evidence>
<dbReference type="GeneID" id="76207247"/>
<reference evidence="4" key="2">
    <citation type="submission" date="2020-09" db="EMBL/GenBank/DDBJ databases">
        <authorList>
            <person name="Sun Q."/>
            <person name="Ohkuma M."/>
        </authorList>
    </citation>
    <scope>NUCLEOTIDE SEQUENCE</scope>
    <source>
        <strain evidence="4">JCM 11219</strain>
    </source>
</reference>
<dbReference type="EMBL" id="BMNM01000009">
    <property type="protein sequence ID" value="GGI82555.1"/>
    <property type="molecule type" value="Genomic_DNA"/>
</dbReference>
<reference evidence="6" key="3">
    <citation type="submission" date="2022-09" db="EMBL/GenBank/DDBJ databases">
        <title>Complete genome sequence of Vulcanisaeta souniana.</title>
        <authorList>
            <person name="Kato S."/>
            <person name="Itoh T."/>
            <person name="Ohkuma M."/>
        </authorList>
    </citation>
    <scope>NUCLEOTIDE SEQUENCE [LARGE SCALE GENOMIC DNA]</scope>
    <source>
        <strain evidence="6">JCM 11219</strain>
    </source>
</reference>
<feature type="domain" description="ChsH2 C-terminal OB-fold" evidence="1">
    <location>
        <begin position="73"/>
        <end position="137"/>
    </location>
</feature>
<dbReference type="Pfam" id="PF12172">
    <property type="entry name" value="zf-ChsH2"/>
    <property type="match status" value="1"/>
</dbReference>
<evidence type="ECO:0000313" key="5">
    <source>
        <dbReference type="Proteomes" id="UP000657075"/>
    </source>
</evidence>
<gene>
    <name evidence="4" type="ORF">GCM10007112_19140</name>
    <name evidence="3" type="ORF">Vsou_17010</name>
</gene>
<reference evidence="3" key="4">
    <citation type="journal article" date="2023" name="Microbiol. Resour. Announc.">
        <title>Complete Genome Sequence of Vulcanisaeta souniana Strain IC-059, a Hyperthermophilic Archaeon Isolated from Hot Spring Water in Japan.</title>
        <authorList>
            <person name="Kato S."/>
            <person name="Itoh T."/>
            <person name="Wu L."/>
            <person name="Ma J."/>
            <person name="Ohkuma M."/>
        </authorList>
    </citation>
    <scope>NUCLEOTIDE SEQUENCE</scope>
    <source>
        <strain evidence="3">JCM 11219</strain>
    </source>
</reference>
<dbReference type="InterPro" id="IPR022002">
    <property type="entry name" value="ChsH2_Znr"/>
</dbReference>
<dbReference type="AlphaFoldDB" id="A0A830EBA0"/>
<organism evidence="4 5">
    <name type="scientific">Vulcanisaeta souniana JCM 11219</name>
    <dbReference type="NCBI Taxonomy" id="1293586"/>
    <lineage>
        <taxon>Archaea</taxon>
        <taxon>Thermoproteota</taxon>
        <taxon>Thermoprotei</taxon>
        <taxon>Thermoproteales</taxon>
        <taxon>Thermoproteaceae</taxon>
        <taxon>Vulcanisaeta</taxon>
    </lineage>
</organism>
<dbReference type="Pfam" id="PF01796">
    <property type="entry name" value="OB_ChsH2_C"/>
    <property type="match status" value="1"/>
</dbReference>
<keyword evidence="6" id="KW-1185">Reference proteome</keyword>
<dbReference type="OrthoDB" id="9573at2157"/>
<dbReference type="SUPFAM" id="SSF50249">
    <property type="entry name" value="Nucleic acid-binding proteins"/>
    <property type="match status" value="1"/>
</dbReference>
<evidence type="ECO:0000313" key="4">
    <source>
        <dbReference type="EMBL" id="GGI82555.1"/>
    </source>
</evidence>
<dbReference type="PANTHER" id="PTHR34075">
    <property type="entry name" value="BLR3430 PROTEIN"/>
    <property type="match status" value="1"/>
</dbReference>
<evidence type="ECO:0000313" key="3">
    <source>
        <dbReference type="EMBL" id="BDR92608.1"/>
    </source>
</evidence>
<keyword evidence="4" id="KW-0238">DNA-binding</keyword>
<dbReference type="InterPro" id="IPR002878">
    <property type="entry name" value="ChsH2_C"/>
</dbReference>
<reference evidence="4" key="1">
    <citation type="journal article" date="2014" name="Int. J. Syst. Evol. Microbiol.">
        <title>Complete genome sequence of Corynebacterium casei LMG S-19264T (=DSM 44701T), isolated from a smear-ripened cheese.</title>
        <authorList>
            <consortium name="US DOE Joint Genome Institute (JGI-PGF)"/>
            <person name="Walter F."/>
            <person name="Albersmeier A."/>
            <person name="Kalinowski J."/>
            <person name="Ruckert C."/>
        </authorList>
    </citation>
    <scope>NUCLEOTIDE SEQUENCE</scope>
    <source>
        <strain evidence="4">JCM 11219</strain>
    </source>
</reference>
<protein>
    <submittedName>
        <fullName evidence="4">DNA-binding protein</fullName>
    </submittedName>
</protein>
<evidence type="ECO:0000259" key="2">
    <source>
        <dbReference type="Pfam" id="PF12172"/>
    </source>
</evidence>
<feature type="domain" description="ChsH2 rubredoxin-like zinc ribbon" evidence="2">
    <location>
        <begin position="36"/>
        <end position="63"/>
    </location>
</feature>
<dbReference type="InterPro" id="IPR052513">
    <property type="entry name" value="Thioester_dehydratase-like"/>
</dbReference>
<name>A0A830EBA0_9CREN</name>
<evidence type="ECO:0000259" key="1">
    <source>
        <dbReference type="Pfam" id="PF01796"/>
    </source>
</evidence>
<dbReference type="Proteomes" id="UP001060771">
    <property type="component" value="Chromosome"/>
</dbReference>
<accession>A0A830EBA0</accession>
<dbReference type="InterPro" id="IPR012340">
    <property type="entry name" value="NA-bd_OB-fold"/>
</dbReference>
<dbReference type="RefSeq" id="WP_188603736.1">
    <property type="nucleotide sequence ID" value="NZ_AP026830.1"/>
</dbReference>
<proteinExistence type="predicted"/>
<dbReference type="Gene3D" id="2.40.50.140">
    <property type="entry name" value="Nucleic acid-binding proteins"/>
    <property type="match status" value="1"/>
</dbReference>